<proteinExistence type="predicted"/>
<dbReference type="Pfam" id="PF00581">
    <property type="entry name" value="Rhodanese"/>
    <property type="match status" value="1"/>
</dbReference>
<evidence type="ECO:0000259" key="1">
    <source>
        <dbReference type="PROSITE" id="PS50206"/>
    </source>
</evidence>
<evidence type="ECO:0000313" key="3">
    <source>
        <dbReference type="Proteomes" id="UP001589532"/>
    </source>
</evidence>
<feature type="domain" description="Rhodanese" evidence="1">
    <location>
        <begin position="2"/>
        <end position="48"/>
    </location>
</feature>
<accession>A0ABV5SF78</accession>
<evidence type="ECO:0000313" key="2">
    <source>
        <dbReference type="EMBL" id="MFB9630343.1"/>
    </source>
</evidence>
<protein>
    <submittedName>
        <fullName evidence="2">Rhodanese-like domain-containing protein</fullName>
    </submittedName>
</protein>
<keyword evidence="3" id="KW-1185">Reference proteome</keyword>
<dbReference type="InterPro" id="IPR036873">
    <property type="entry name" value="Rhodanese-like_dom_sf"/>
</dbReference>
<dbReference type="EMBL" id="JBHMBW010000097">
    <property type="protein sequence ID" value="MFB9630343.1"/>
    <property type="molecule type" value="Genomic_DNA"/>
</dbReference>
<dbReference type="Gene3D" id="3.40.250.10">
    <property type="entry name" value="Rhodanese-like domain"/>
    <property type="match status" value="1"/>
</dbReference>
<name>A0ABV5SF78_9ACTN</name>
<dbReference type="InterPro" id="IPR001763">
    <property type="entry name" value="Rhodanese-like_dom"/>
</dbReference>
<dbReference type="SUPFAM" id="SSF52821">
    <property type="entry name" value="Rhodanese/Cell cycle control phosphatase"/>
    <property type="match status" value="1"/>
</dbReference>
<dbReference type="CDD" id="cd00158">
    <property type="entry name" value="RHOD"/>
    <property type="match status" value="1"/>
</dbReference>
<dbReference type="PROSITE" id="PS50206">
    <property type="entry name" value="RHODANESE_3"/>
    <property type="match status" value="1"/>
</dbReference>
<organism evidence="2 3">
    <name type="scientific">Nonomuraea helvata</name>
    <dbReference type="NCBI Taxonomy" id="37484"/>
    <lineage>
        <taxon>Bacteria</taxon>
        <taxon>Bacillati</taxon>
        <taxon>Actinomycetota</taxon>
        <taxon>Actinomycetes</taxon>
        <taxon>Streptosporangiales</taxon>
        <taxon>Streptosporangiaceae</taxon>
        <taxon>Nonomuraea</taxon>
    </lineage>
</organism>
<gene>
    <name evidence="2" type="ORF">ACFFSA_45345</name>
</gene>
<reference evidence="2 3" key="1">
    <citation type="submission" date="2024-09" db="EMBL/GenBank/DDBJ databases">
        <authorList>
            <person name="Sun Q."/>
            <person name="Mori K."/>
        </authorList>
    </citation>
    <scope>NUCLEOTIDE SEQUENCE [LARGE SCALE GENOMIC DNA]</scope>
    <source>
        <strain evidence="2 3">JCM 3143</strain>
    </source>
</reference>
<sequence>MDVRTPSEFEAAHIPGSRHVPLASAVPARTLPPMRAPTQIAHFGLSENYPLGVLDEMRGSERP</sequence>
<comment type="caution">
    <text evidence="2">The sequence shown here is derived from an EMBL/GenBank/DDBJ whole genome shotgun (WGS) entry which is preliminary data.</text>
</comment>
<dbReference type="Proteomes" id="UP001589532">
    <property type="component" value="Unassembled WGS sequence"/>
</dbReference>
<dbReference type="RefSeq" id="WP_378521093.1">
    <property type="nucleotide sequence ID" value="NZ_BAAAXV010000009.1"/>
</dbReference>